<dbReference type="Proteomes" id="UP000238385">
    <property type="component" value="Unassembled WGS sequence"/>
</dbReference>
<dbReference type="RefSeq" id="WP_106673155.1">
    <property type="nucleotide sequence ID" value="NZ_BMFE01000002.1"/>
</dbReference>
<name>A0A2T1K8R5_9GAMM</name>
<proteinExistence type="predicted"/>
<dbReference type="AlphaFoldDB" id="A0A2T1K8R5"/>
<accession>A0A2T1K8R5</accession>
<protein>
    <submittedName>
        <fullName evidence="1">Uncharacterized protein</fullName>
    </submittedName>
</protein>
<organism evidence="1 2">
    <name type="scientific">Marinobacter halophilus</name>
    <dbReference type="NCBI Taxonomy" id="1323740"/>
    <lineage>
        <taxon>Bacteria</taxon>
        <taxon>Pseudomonadati</taxon>
        <taxon>Pseudomonadota</taxon>
        <taxon>Gammaproteobacteria</taxon>
        <taxon>Pseudomonadales</taxon>
        <taxon>Marinobacteraceae</taxon>
        <taxon>Marinobacter</taxon>
    </lineage>
</organism>
<evidence type="ECO:0000313" key="1">
    <source>
        <dbReference type="EMBL" id="PSF06524.1"/>
    </source>
</evidence>
<comment type="caution">
    <text evidence="1">The sequence shown here is derived from an EMBL/GenBank/DDBJ whole genome shotgun (WGS) entry which is preliminary data.</text>
</comment>
<dbReference type="EMBL" id="PXNN01000017">
    <property type="protein sequence ID" value="PSF06524.1"/>
    <property type="molecule type" value="Genomic_DNA"/>
</dbReference>
<dbReference type="OrthoDB" id="27171at2"/>
<reference evidence="1 2" key="1">
    <citation type="submission" date="2018-03" db="EMBL/GenBank/DDBJ databases">
        <title>Marinobacter brunus sp. nov., a marine bacterium of Gamma-proteobacteria isolated from the surface seawater of the South China Sea.</title>
        <authorList>
            <person name="Cheng H."/>
            <person name="Wu Y.-H."/>
            <person name="Xamxidin M."/>
            <person name="Xu X.-W."/>
        </authorList>
    </citation>
    <scope>NUCLEOTIDE SEQUENCE [LARGE SCALE GENOMIC DNA]</scope>
    <source>
        <strain evidence="1 2">JCM 30472</strain>
    </source>
</reference>
<keyword evidence="2" id="KW-1185">Reference proteome</keyword>
<gene>
    <name evidence="1" type="ORF">C7H08_15605</name>
</gene>
<sequence>MASLAQLNDLKAEQPSAMPDSFRSWLALERGVYHGAGGGEVEWSEAELYVALPRPCGKAWCSA</sequence>
<evidence type="ECO:0000313" key="2">
    <source>
        <dbReference type="Proteomes" id="UP000238385"/>
    </source>
</evidence>